<comment type="subcellular location">
    <subcellularLocation>
        <location evidence="1">Mitochondrion inner membrane</location>
    </subcellularLocation>
</comment>
<dbReference type="RefSeq" id="XP_011049045.1">
    <property type="nucleotide sequence ID" value="XM_011050743.1"/>
</dbReference>
<gene>
    <name evidence="7" type="primary">cox7</name>
    <name evidence="6" type="ORF">SJAG_05629</name>
</gene>
<dbReference type="InterPro" id="IPR039297">
    <property type="entry name" value="COX7a"/>
</dbReference>
<keyword evidence="4 5" id="KW-0472">Membrane</keyword>
<dbReference type="HOGENOM" id="CLU_2832626_0_0_1"/>
<dbReference type="Pfam" id="PF02238">
    <property type="entry name" value="COX7a"/>
    <property type="match status" value="1"/>
</dbReference>
<organism evidence="6 8">
    <name type="scientific">Schizosaccharomyces japonicus (strain yFS275 / FY16936)</name>
    <name type="common">Fission yeast</name>
    <dbReference type="NCBI Taxonomy" id="402676"/>
    <lineage>
        <taxon>Eukaryota</taxon>
        <taxon>Fungi</taxon>
        <taxon>Dikarya</taxon>
        <taxon>Ascomycota</taxon>
        <taxon>Taphrinomycotina</taxon>
        <taxon>Schizosaccharomycetes</taxon>
        <taxon>Schizosaccharomycetales</taxon>
        <taxon>Schizosaccharomycetaceae</taxon>
        <taxon>Schizosaccharomyces</taxon>
    </lineage>
</organism>
<keyword evidence="5" id="KW-1133">Transmembrane helix</keyword>
<keyword evidence="2" id="KW-0999">Mitochondrion inner membrane</keyword>
<dbReference type="GeneID" id="22831083"/>
<dbReference type="EMBL" id="KE651168">
    <property type="protein sequence ID" value="EQC52980.1"/>
    <property type="molecule type" value="Genomic_DNA"/>
</dbReference>
<feature type="transmembrane region" description="Helical" evidence="5">
    <location>
        <begin position="39"/>
        <end position="60"/>
    </location>
</feature>
<keyword evidence="5" id="KW-0812">Transmembrane</keyword>
<dbReference type="GO" id="GO:0005743">
    <property type="term" value="C:mitochondrial inner membrane"/>
    <property type="evidence" value="ECO:0007669"/>
    <property type="project" value="UniProtKB-SubCell"/>
</dbReference>
<evidence type="ECO:0000313" key="8">
    <source>
        <dbReference type="Proteomes" id="UP000001744"/>
    </source>
</evidence>
<dbReference type="OrthoDB" id="265955at2759"/>
<sequence>MVRLTPLARSIFKNRVPYLQRATQASSKPTHLRRPKSKYWAYTLYTAFGASCIMGTVATVKALRKD</sequence>
<evidence type="ECO:0000256" key="5">
    <source>
        <dbReference type="SAM" id="Phobius"/>
    </source>
</evidence>
<keyword evidence="3" id="KW-0496">Mitochondrion</keyword>
<dbReference type="VEuPathDB" id="FungiDB:SJAG_05629"/>
<evidence type="ECO:0000313" key="6">
    <source>
        <dbReference type="EMBL" id="EQC52980.1"/>
    </source>
</evidence>
<evidence type="ECO:0000256" key="3">
    <source>
        <dbReference type="ARBA" id="ARBA00023128"/>
    </source>
</evidence>
<evidence type="ECO:0000256" key="1">
    <source>
        <dbReference type="ARBA" id="ARBA00004273"/>
    </source>
</evidence>
<name>T0RSS5_SCHJY</name>
<evidence type="ECO:0000256" key="4">
    <source>
        <dbReference type="ARBA" id="ARBA00023136"/>
    </source>
</evidence>
<dbReference type="JaponicusDB" id="SJAG_05629">
    <property type="gene designation" value="cox7"/>
</dbReference>
<accession>T0RSS5</accession>
<evidence type="ECO:0000256" key="2">
    <source>
        <dbReference type="ARBA" id="ARBA00022792"/>
    </source>
</evidence>
<dbReference type="Proteomes" id="UP000001744">
    <property type="component" value="Unassembled WGS sequence"/>
</dbReference>
<evidence type="ECO:0000313" key="7">
    <source>
        <dbReference type="JaponicusDB" id="SJAG_05629"/>
    </source>
</evidence>
<dbReference type="AlphaFoldDB" id="T0RSS5"/>
<reference evidence="6 8" key="1">
    <citation type="journal article" date="2011" name="Science">
        <title>Comparative functional genomics of the fission yeasts.</title>
        <authorList>
            <person name="Rhind N."/>
            <person name="Chen Z."/>
            <person name="Yassour M."/>
            <person name="Thompson D.A."/>
            <person name="Haas B.J."/>
            <person name="Habib N."/>
            <person name="Wapinski I."/>
            <person name="Roy S."/>
            <person name="Lin M.F."/>
            <person name="Heiman D.I."/>
            <person name="Young S.K."/>
            <person name="Furuya K."/>
            <person name="Guo Y."/>
            <person name="Pidoux A."/>
            <person name="Chen H.M."/>
            <person name="Robbertse B."/>
            <person name="Goldberg J.M."/>
            <person name="Aoki K."/>
            <person name="Bayne E.H."/>
            <person name="Berlin A.M."/>
            <person name="Desjardins C.A."/>
            <person name="Dobbs E."/>
            <person name="Dukaj L."/>
            <person name="Fan L."/>
            <person name="FitzGerald M.G."/>
            <person name="French C."/>
            <person name="Gujja S."/>
            <person name="Hansen K."/>
            <person name="Keifenheim D."/>
            <person name="Levin J.Z."/>
            <person name="Mosher R.A."/>
            <person name="Mueller C.A."/>
            <person name="Pfiffner J."/>
            <person name="Priest M."/>
            <person name="Russ C."/>
            <person name="Smialowska A."/>
            <person name="Swoboda P."/>
            <person name="Sykes S.M."/>
            <person name="Vaughn M."/>
            <person name="Vengrova S."/>
            <person name="Yoder R."/>
            <person name="Zeng Q."/>
            <person name="Allshire R."/>
            <person name="Baulcombe D."/>
            <person name="Birren B.W."/>
            <person name="Brown W."/>
            <person name="Ekwall K."/>
            <person name="Kellis M."/>
            <person name="Leatherwood J."/>
            <person name="Levin H."/>
            <person name="Margalit H."/>
            <person name="Martienssen R."/>
            <person name="Nieduszynski C.A."/>
            <person name="Spatafora J.W."/>
            <person name="Friedman N."/>
            <person name="Dalgaard J.Z."/>
            <person name="Baumann P."/>
            <person name="Niki H."/>
            <person name="Regev A."/>
            <person name="Nusbaum C."/>
        </authorList>
    </citation>
    <scope>NUCLEOTIDE SEQUENCE [LARGE SCALE GENOMIC DNA]</scope>
    <source>
        <strain evidence="8">yFS275 / FY16936</strain>
    </source>
</reference>
<proteinExistence type="predicted"/>
<keyword evidence="8" id="KW-1185">Reference proteome</keyword>
<protein>
    <submittedName>
        <fullName evidence="6">Uncharacterized protein</fullName>
    </submittedName>
</protein>